<sequence>MKRILLLSDTHSYIDDRILEYAKNADEIWHAGDFGNLEVIDELKKIGTLRGVFGNIDEAKIRAEFPEVNIFECEKVKVAMIHIGGYPNKYAPRVKQILKEEKPQIFISGHSHILKVMYDKELEILHLNPGAAGKHGWHKMRTMLRFEIIGDKIENLEVVELGLK</sequence>
<comment type="similarity">
    <text evidence="1 2">Belongs to the metallophosphoesterase superfamily. YfcE family.</text>
</comment>
<evidence type="ECO:0000313" key="4">
    <source>
        <dbReference type="EMBL" id="OEL10720.1"/>
    </source>
</evidence>
<dbReference type="EMBL" id="MKGI01000075">
    <property type="protein sequence ID" value="OEL10720.1"/>
    <property type="molecule type" value="Genomic_DNA"/>
</dbReference>
<protein>
    <recommendedName>
        <fullName evidence="2">Phosphoesterase</fullName>
        <ecNumber evidence="2">3.1.4.-</ecNumber>
    </recommendedName>
</protein>
<keyword evidence="4" id="KW-0378">Hydrolase</keyword>
<keyword evidence="5" id="KW-1185">Reference proteome</keyword>
<gene>
    <name evidence="4" type="ORF">BHF72_0270</name>
</gene>
<dbReference type="AlphaFoldDB" id="A0A1E5UCX3"/>
<reference evidence="4" key="1">
    <citation type="submission" date="2016-09" db="EMBL/GenBank/DDBJ databases">
        <authorList>
            <person name="Capua I."/>
            <person name="De Benedictis P."/>
            <person name="Joannis T."/>
            <person name="Lombin L.H."/>
            <person name="Cattoli G."/>
        </authorList>
    </citation>
    <scope>NUCLEOTIDE SEQUENCE [LARGE SCALE GENOMIC DNA]</scope>
    <source>
        <strain evidence="4">NRS-1</strain>
    </source>
</reference>
<dbReference type="PATRIC" id="fig|237258.4.peg.455"/>
<dbReference type="SUPFAM" id="SSF56300">
    <property type="entry name" value="Metallo-dependent phosphatases"/>
    <property type="match status" value="1"/>
</dbReference>
<dbReference type="Pfam" id="PF12850">
    <property type="entry name" value="Metallophos_2"/>
    <property type="match status" value="1"/>
</dbReference>
<dbReference type="Proteomes" id="UP000095601">
    <property type="component" value="Unassembled WGS sequence"/>
</dbReference>
<comment type="caution">
    <text evidence="4">The sequence shown here is derived from an EMBL/GenBank/DDBJ whole genome shotgun (WGS) entry which is preliminary data.</text>
</comment>
<dbReference type="GO" id="GO:0016787">
    <property type="term" value="F:hydrolase activity"/>
    <property type="evidence" value="ECO:0007669"/>
    <property type="project" value="UniProtKB-UniRule"/>
</dbReference>
<dbReference type="Gene3D" id="3.60.21.10">
    <property type="match status" value="1"/>
</dbReference>
<proteinExistence type="inferred from homology"/>
<dbReference type="KEGG" id="cnr:EB819_00955"/>
<dbReference type="InterPro" id="IPR029052">
    <property type="entry name" value="Metallo-depent_PP-like"/>
</dbReference>
<evidence type="ECO:0000313" key="5">
    <source>
        <dbReference type="Proteomes" id="UP000095601"/>
    </source>
</evidence>
<keyword evidence="2" id="KW-0479">Metal-binding</keyword>
<feature type="domain" description="Calcineurin-like phosphoesterase" evidence="3">
    <location>
        <begin position="3"/>
        <end position="148"/>
    </location>
</feature>
<dbReference type="OrthoDB" id="9785951at2"/>
<dbReference type="EC" id="3.1.4.-" evidence="2"/>
<dbReference type="NCBIfam" id="TIGR00040">
    <property type="entry name" value="yfcE"/>
    <property type="match status" value="1"/>
</dbReference>
<evidence type="ECO:0000256" key="1">
    <source>
        <dbReference type="ARBA" id="ARBA00008950"/>
    </source>
</evidence>
<dbReference type="PANTHER" id="PTHR11124">
    <property type="entry name" value="VACUOLAR SORTING PROTEIN VPS29"/>
    <property type="match status" value="1"/>
</dbReference>
<evidence type="ECO:0000259" key="3">
    <source>
        <dbReference type="Pfam" id="PF12850"/>
    </source>
</evidence>
<dbReference type="RefSeq" id="WP_069799651.1">
    <property type="nucleotide sequence ID" value="NZ_CP034157.1"/>
</dbReference>
<organism evidence="4 5">
    <name type="scientific">Cloacibacterium normanense</name>
    <dbReference type="NCBI Taxonomy" id="237258"/>
    <lineage>
        <taxon>Bacteria</taxon>
        <taxon>Pseudomonadati</taxon>
        <taxon>Bacteroidota</taxon>
        <taxon>Flavobacteriia</taxon>
        <taxon>Flavobacteriales</taxon>
        <taxon>Weeksellaceae</taxon>
    </lineage>
</organism>
<dbReference type="STRING" id="237258.SAMN04489756_11284"/>
<dbReference type="GO" id="GO:0046872">
    <property type="term" value="F:metal ion binding"/>
    <property type="evidence" value="ECO:0007669"/>
    <property type="project" value="UniProtKB-KW"/>
</dbReference>
<evidence type="ECO:0000256" key="2">
    <source>
        <dbReference type="RuleBase" id="RU362039"/>
    </source>
</evidence>
<name>A0A1E5UCX3_9FLAO</name>
<dbReference type="InterPro" id="IPR024654">
    <property type="entry name" value="Calcineurin-like_PHP_lpxH"/>
</dbReference>
<dbReference type="InterPro" id="IPR000979">
    <property type="entry name" value="Phosphodiesterase_MJ0936/Vps29"/>
</dbReference>
<comment type="cofactor">
    <cofactor evidence="2">
        <name>a divalent metal cation</name>
        <dbReference type="ChEBI" id="CHEBI:60240"/>
    </cofactor>
</comment>
<accession>A0A1E5UCX3</accession>